<dbReference type="InterPro" id="IPR050126">
    <property type="entry name" value="Ap4A_hydrolase"/>
</dbReference>
<organism evidence="4 5">
    <name type="scientific">Furfurilactobacillus siliginis</name>
    <dbReference type="NCBI Taxonomy" id="348151"/>
    <lineage>
        <taxon>Bacteria</taxon>
        <taxon>Bacillati</taxon>
        <taxon>Bacillota</taxon>
        <taxon>Bacilli</taxon>
        <taxon>Lactobacillales</taxon>
        <taxon>Lactobacillaceae</taxon>
        <taxon>Furfurilactobacillus</taxon>
    </lineage>
</organism>
<comment type="similarity">
    <text evidence="1">Belongs to the metallophosphoesterase superfamily. YfcE family.</text>
</comment>
<gene>
    <name evidence="4" type="ORF">IV55_GL001354</name>
    <name evidence="3" type="ORF">LSI01_13260</name>
</gene>
<dbReference type="InterPro" id="IPR011152">
    <property type="entry name" value="Pesterase_MJ0912"/>
</dbReference>
<evidence type="ECO:0000313" key="5">
    <source>
        <dbReference type="Proteomes" id="UP000051139"/>
    </source>
</evidence>
<dbReference type="RefSeq" id="WP_057809605.1">
    <property type="nucleotide sequence ID" value="NZ_BJUD01000027.1"/>
</dbReference>
<dbReference type="STRING" id="348151.IV55_GL001354"/>
<dbReference type="Proteomes" id="UP000321429">
    <property type="component" value="Unassembled WGS sequence"/>
</dbReference>
<dbReference type="AlphaFoldDB" id="A0A0R2L9I6"/>
<dbReference type="Gene3D" id="3.60.21.10">
    <property type="match status" value="1"/>
</dbReference>
<dbReference type="GO" id="GO:0005737">
    <property type="term" value="C:cytoplasm"/>
    <property type="evidence" value="ECO:0007669"/>
    <property type="project" value="TreeGrafter"/>
</dbReference>
<evidence type="ECO:0000313" key="6">
    <source>
        <dbReference type="Proteomes" id="UP000321429"/>
    </source>
</evidence>
<name>A0A0R2L9I6_9LACO</name>
<keyword evidence="5" id="KW-1185">Reference proteome</keyword>
<dbReference type="GO" id="GO:0016791">
    <property type="term" value="F:phosphatase activity"/>
    <property type="evidence" value="ECO:0007669"/>
    <property type="project" value="TreeGrafter"/>
</dbReference>
<dbReference type="EMBL" id="JQCB01000004">
    <property type="protein sequence ID" value="KRN96390.1"/>
    <property type="molecule type" value="Genomic_DNA"/>
</dbReference>
<comment type="caution">
    <text evidence="4">The sequence shown here is derived from an EMBL/GenBank/DDBJ whole genome shotgun (WGS) entry which is preliminary data.</text>
</comment>
<evidence type="ECO:0000259" key="2">
    <source>
        <dbReference type="Pfam" id="PF12850"/>
    </source>
</evidence>
<dbReference type="InterPro" id="IPR024654">
    <property type="entry name" value="Calcineurin-like_PHP_lpxH"/>
</dbReference>
<evidence type="ECO:0000313" key="3">
    <source>
        <dbReference type="EMBL" id="GEK29015.1"/>
    </source>
</evidence>
<protein>
    <submittedName>
        <fullName evidence="4">Diadenosine tetraphosphatase-like protein</fullName>
    </submittedName>
    <submittedName>
        <fullName evidence="3">Phosphoesterase</fullName>
    </submittedName>
</protein>
<sequence length="280" mass="31647">MNTTIAVISDSHGNATALKAVIKDAQAHNADEFWALGDMAFGGASSAECYDLLDSINTTQYLMGNWESLYNRALTKGHFDLSNPTDVYFLVLSHYDYARLTPERNKQLAKLPMTGRKHIANTEISLIHNLPTINFGHTLFPPEAQANFDELLPDDSVDVALYGHTHTPIWRYTTTGQMILNPGSVGQYWSKRPQLLTNRDACYLLLTISDHGITDVDFRRVPFDIQTELTFAREHDFPYVDLYEKLMATGNASTHDLPLLAKINEERHYNELAHDFLASR</sequence>
<evidence type="ECO:0000256" key="1">
    <source>
        <dbReference type="ARBA" id="ARBA00008950"/>
    </source>
</evidence>
<dbReference type="PATRIC" id="fig|348151.3.peg.1393"/>
<dbReference type="OrthoDB" id="9813918at2"/>
<dbReference type="InterPro" id="IPR029052">
    <property type="entry name" value="Metallo-depent_PP-like"/>
</dbReference>
<dbReference type="EMBL" id="BJUD01000027">
    <property type="protein sequence ID" value="GEK29015.1"/>
    <property type="molecule type" value="Genomic_DNA"/>
</dbReference>
<dbReference type="Pfam" id="PF12850">
    <property type="entry name" value="Metallophos_2"/>
    <property type="match status" value="1"/>
</dbReference>
<dbReference type="PANTHER" id="PTHR42850:SF2">
    <property type="entry name" value="BLL5683 PROTEIN"/>
    <property type="match status" value="1"/>
</dbReference>
<accession>A0A0R2L9I6</accession>
<reference evidence="4 5" key="1">
    <citation type="journal article" date="2015" name="Genome Announc.">
        <title>Expanding the biotechnology potential of lactobacilli through comparative genomics of 213 strains and associated genera.</title>
        <authorList>
            <person name="Sun Z."/>
            <person name="Harris H.M."/>
            <person name="McCann A."/>
            <person name="Guo C."/>
            <person name="Argimon S."/>
            <person name="Zhang W."/>
            <person name="Yang X."/>
            <person name="Jeffery I.B."/>
            <person name="Cooney J.C."/>
            <person name="Kagawa T.F."/>
            <person name="Liu W."/>
            <person name="Song Y."/>
            <person name="Salvetti E."/>
            <person name="Wrobel A."/>
            <person name="Rasinkangas P."/>
            <person name="Parkhill J."/>
            <person name="Rea M.C."/>
            <person name="O'Sullivan O."/>
            <person name="Ritari J."/>
            <person name="Douillard F.P."/>
            <person name="Paul Ross R."/>
            <person name="Yang R."/>
            <person name="Briner A.E."/>
            <person name="Felis G.E."/>
            <person name="de Vos W.M."/>
            <person name="Barrangou R."/>
            <person name="Klaenhammer T.R."/>
            <person name="Caufield P.W."/>
            <person name="Cui Y."/>
            <person name="Zhang H."/>
            <person name="O'Toole P.W."/>
        </authorList>
    </citation>
    <scope>NUCLEOTIDE SEQUENCE [LARGE SCALE GENOMIC DNA]</scope>
    <source>
        <strain evidence="4 5">DSM 22696</strain>
    </source>
</reference>
<proteinExistence type="inferred from homology"/>
<dbReference type="PIRSF" id="PIRSF000883">
    <property type="entry name" value="Pesterase_MJ0912"/>
    <property type="match status" value="1"/>
</dbReference>
<dbReference type="SUPFAM" id="SSF56300">
    <property type="entry name" value="Metallo-dependent phosphatases"/>
    <property type="match status" value="1"/>
</dbReference>
<evidence type="ECO:0000313" key="4">
    <source>
        <dbReference type="EMBL" id="KRN96390.1"/>
    </source>
</evidence>
<dbReference type="PANTHER" id="PTHR42850">
    <property type="entry name" value="METALLOPHOSPHOESTERASE"/>
    <property type="match status" value="1"/>
</dbReference>
<feature type="domain" description="Calcineurin-like phosphoesterase" evidence="2">
    <location>
        <begin position="5"/>
        <end position="194"/>
    </location>
</feature>
<reference evidence="3 6" key="2">
    <citation type="submission" date="2019-07" db="EMBL/GenBank/DDBJ databases">
        <title>Whole genome shotgun sequence of Lactobacillus siliginis NBRC 101315.</title>
        <authorList>
            <person name="Hosoyama A."/>
            <person name="Uohara A."/>
            <person name="Ohji S."/>
            <person name="Ichikawa N."/>
        </authorList>
    </citation>
    <scope>NUCLEOTIDE SEQUENCE [LARGE SCALE GENOMIC DNA]</scope>
    <source>
        <strain evidence="3 6">NBRC 101315</strain>
    </source>
</reference>
<dbReference type="Proteomes" id="UP000051139">
    <property type="component" value="Unassembled WGS sequence"/>
</dbReference>